<accession>G9XWP1</accession>
<dbReference type="Proteomes" id="UP000004416">
    <property type="component" value="Unassembled WGS sequence"/>
</dbReference>
<name>G9XWP1_DESHA</name>
<dbReference type="HOGENOM" id="CLU_3117129_0_0_9"/>
<organism evidence="1 2">
    <name type="scientific">Desulfitobacterium hafniense DP7</name>
    <dbReference type="NCBI Taxonomy" id="537010"/>
    <lineage>
        <taxon>Bacteria</taxon>
        <taxon>Bacillati</taxon>
        <taxon>Bacillota</taxon>
        <taxon>Clostridia</taxon>
        <taxon>Eubacteriales</taxon>
        <taxon>Desulfitobacteriaceae</taxon>
        <taxon>Desulfitobacterium</taxon>
    </lineage>
</organism>
<comment type="caution">
    <text evidence="1">The sequence shown here is derived from an EMBL/GenBank/DDBJ whole genome shotgun (WGS) entry which is preliminary data.</text>
</comment>
<gene>
    <name evidence="1" type="ORF">HMPREF0322_05408</name>
</gene>
<proteinExistence type="predicted"/>
<evidence type="ECO:0000313" key="2">
    <source>
        <dbReference type="Proteomes" id="UP000004416"/>
    </source>
</evidence>
<protein>
    <submittedName>
        <fullName evidence="1">Uncharacterized protein</fullName>
    </submittedName>
</protein>
<dbReference type="EMBL" id="AFZX01000141">
    <property type="protein sequence ID" value="EHL03916.1"/>
    <property type="molecule type" value="Genomic_DNA"/>
</dbReference>
<reference evidence="1 2" key="1">
    <citation type="submission" date="2011-08" db="EMBL/GenBank/DDBJ databases">
        <authorList>
            <person name="Weinstock G."/>
            <person name="Sodergren E."/>
            <person name="Clifton S."/>
            <person name="Fulton L."/>
            <person name="Fulton B."/>
            <person name="Courtney L."/>
            <person name="Fronick C."/>
            <person name="Harrison M."/>
            <person name="Strong C."/>
            <person name="Farmer C."/>
            <person name="Delahaunty K."/>
            <person name="Markovic C."/>
            <person name="Hall O."/>
            <person name="Minx P."/>
            <person name="Tomlinson C."/>
            <person name="Mitreva M."/>
            <person name="Hou S."/>
            <person name="Chen J."/>
            <person name="Wollam A."/>
            <person name="Pepin K.H."/>
            <person name="Johnson M."/>
            <person name="Bhonagiri V."/>
            <person name="Zhang X."/>
            <person name="Suruliraj S."/>
            <person name="Warren W."/>
            <person name="Chinwalla A."/>
            <person name="Mardis E.R."/>
            <person name="Wilson R.K."/>
        </authorList>
    </citation>
    <scope>NUCLEOTIDE SEQUENCE [LARGE SCALE GENOMIC DNA]</scope>
    <source>
        <strain evidence="1 2">DP7</strain>
    </source>
</reference>
<evidence type="ECO:0000313" key="1">
    <source>
        <dbReference type="EMBL" id="EHL03916.1"/>
    </source>
</evidence>
<sequence>MHLEQMQLGRRERAVRNRYARTYFGQTLFRAVFSASGLQLPDAGWGAACF</sequence>
<dbReference type="AlphaFoldDB" id="G9XWP1"/>